<dbReference type="Proteomes" id="UP000654075">
    <property type="component" value="Unassembled WGS sequence"/>
</dbReference>
<keyword evidence="6" id="KW-1185">Reference proteome</keyword>
<dbReference type="InterPro" id="IPR015422">
    <property type="entry name" value="PyrdxlP-dep_Trfase_small"/>
</dbReference>
<dbReference type="GO" id="GO:0019346">
    <property type="term" value="P:transsulfuration"/>
    <property type="evidence" value="ECO:0007669"/>
    <property type="project" value="InterPro"/>
</dbReference>
<dbReference type="OMA" id="EHTFVDM"/>
<name>A0A813HVK7_POLGL</name>
<evidence type="ECO:0008006" key="7">
    <source>
        <dbReference type="Google" id="ProtNLM"/>
    </source>
</evidence>
<dbReference type="PROSITE" id="PS00868">
    <property type="entry name" value="CYS_MET_METAB_PP"/>
    <property type="match status" value="1"/>
</dbReference>
<dbReference type="InterPro" id="IPR015421">
    <property type="entry name" value="PyrdxlP-dep_Trfase_major"/>
</dbReference>
<organism evidence="5 6">
    <name type="scientific">Polarella glacialis</name>
    <name type="common">Dinoflagellate</name>
    <dbReference type="NCBI Taxonomy" id="89957"/>
    <lineage>
        <taxon>Eukaryota</taxon>
        <taxon>Sar</taxon>
        <taxon>Alveolata</taxon>
        <taxon>Dinophyceae</taxon>
        <taxon>Suessiales</taxon>
        <taxon>Suessiaceae</taxon>
        <taxon>Polarella</taxon>
    </lineage>
</organism>
<feature type="region of interest" description="Disordered" evidence="4">
    <location>
        <begin position="12"/>
        <end position="47"/>
    </location>
</feature>
<keyword evidence="2 3" id="KW-0663">Pyridoxal phosphate</keyword>
<evidence type="ECO:0000256" key="2">
    <source>
        <dbReference type="ARBA" id="ARBA00022898"/>
    </source>
</evidence>
<dbReference type="AlphaFoldDB" id="A0A813HVK7"/>
<evidence type="ECO:0000313" key="6">
    <source>
        <dbReference type="Proteomes" id="UP000654075"/>
    </source>
</evidence>
<dbReference type="InterPro" id="IPR000277">
    <property type="entry name" value="Cys/Met-Metab_PyrdxlP-dep_enz"/>
</dbReference>
<comment type="cofactor">
    <cofactor evidence="1 3">
        <name>pyridoxal 5'-phosphate</name>
        <dbReference type="ChEBI" id="CHEBI:597326"/>
    </cofactor>
</comment>
<dbReference type="Gene3D" id="3.90.1150.10">
    <property type="entry name" value="Aspartate Aminotransferase, domain 1"/>
    <property type="match status" value="1"/>
</dbReference>
<proteinExistence type="inferred from homology"/>
<dbReference type="InterPro" id="IPR015424">
    <property type="entry name" value="PyrdxlP-dep_Trfase"/>
</dbReference>
<evidence type="ECO:0000313" key="5">
    <source>
        <dbReference type="EMBL" id="CAE8642513.1"/>
    </source>
</evidence>
<dbReference type="PANTHER" id="PTHR11808">
    <property type="entry name" value="TRANS-SULFURATION ENZYME FAMILY MEMBER"/>
    <property type="match status" value="1"/>
</dbReference>
<accession>A0A813HVK7</accession>
<comment type="similarity">
    <text evidence="3">Belongs to the trans-sulfuration enzymes family.</text>
</comment>
<dbReference type="GO" id="GO:0030170">
    <property type="term" value="F:pyridoxal phosphate binding"/>
    <property type="evidence" value="ECO:0007669"/>
    <property type="project" value="InterPro"/>
</dbReference>
<dbReference type="OrthoDB" id="3512640at2759"/>
<comment type="caution">
    <text evidence="5">The sequence shown here is derived from an EMBL/GenBank/DDBJ whole genome shotgun (WGS) entry which is preliminary data.</text>
</comment>
<dbReference type="InterPro" id="IPR054542">
    <property type="entry name" value="Cys_met_metab_PP"/>
</dbReference>
<dbReference type="GO" id="GO:0016846">
    <property type="term" value="F:carbon-sulfur lyase activity"/>
    <property type="evidence" value="ECO:0007669"/>
    <property type="project" value="TreeGrafter"/>
</dbReference>
<dbReference type="GO" id="GO:0005737">
    <property type="term" value="C:cytoplasm"/>
    <property type="evidence" value="ECO:0007669"/>
    <property type="project" value="TreeGrafter"/>
</dbReference>
<dbReference type="Pfam" id="PF01053">
    <property type="entry name" value="Cys_Met_Meta_PP"/>
    <property type="match status" value="1"/>
</dbReference>
<evidence type="ECO:0000256" key="1">
    <source>
        <dbReference type="ARBA" id="ARBA00001933"/>
    </source>
</evidence>
<sequence>MLRRLFLAVESHSGSSRSPGSASSSFGAVQSKRHAASKPGAGLATSMQQHWRVKPSSDVPTPGWGLALPIIPSSTFKMMDAAHGARLHAKDRSPEADEDGYVYGRWGNPTTHAVGRMLSTAEGIDIEAEGSCTYVFSSGMAAITTTMLTLLTSGSHVVAQRCVYGGTHEVLSGILPALGVEVTWVDGSSIEQWSAAVRPNTRLLYAETPANPSMRLTDLEALGALCLQVNLSRPAPERLAVAVDGTFGTPFHQQALSYPGVDISIHSCTKYLGGHSDVVAGCVTTRDEGLLKRLGHFQKLLGNSLGPWEAYLLGRGMKSFVPRMRTHSANAQQIAEFLEAHPNVTAVHYPGLKSHPDHELAKKMLRNGFSGMISFELPSYAKAAQVCERVKCIHLAVSLGATESLIQHPASMTHAMVPEEERAAAGIPGGLVDSKATTTAATTTTTTNQHKKTTTTTTTVQQQCFFFVVCGNLVPGGLVRLSVGTFVWPNHVIQITNYNKQQPNNNNSNKTTSKSQQTVIWNASRLAQRRPVISSPT</sequence>
<feature type="compositionally biased region" description="Low complexity" evidence="4">
    <location>
        <begin position="12"/>
        <end position="27"/>
    </location>
</feature>
<dbReference type="EMBL" id="CAJNNV010033167">
    <property type="protein sequence ID" value="CAE8642513.1"/>
    <property type="molecule type" value="Genomic_DNA"/>
</dbReference>
<dbReference type="FunFam" id="3.40.640.10:FF:000046">
    <property type="entry name" value="Cystathionine gamma-lyase"/>
    <property type="match status" value="1"/>
</dbReference>
<gene>
    <name evidence="5" type="ORF">PGLA1383_LOCUS56993</name>
</gene>
<dbReference type="SUPFAM" id="SSF53383">
    <property type="entry name" value="PLP-dependent transferases"/>
    <property type="match status" value="1"/>
</dbReference>
<dbReference type="Gene3D" id="3.40.640.10">
    <property type="entry name" value="Type I PLP-dependent aspartate aminotransferase-like (Major domain)"/>
    <property type="match status" value="1"/>
</dbReference>
<evidence type="ECO:0000256" key="4">
    <source>
        <dbReference type="SAM" id="MobiDB-lite"/>
    </source>
</evidence>
<protein>
    <recommendedName>
        <fullName evidence="7">Cystathionine gamma-lyase</fullName>
    </recommendedName>
</protein>
<evidence type="ECO:0000256" key="3">
    <source>
        <dbReference type="RuleBase" id="RU362118"/>
    </source>
</evidence>
<dbReference type="CDD" id="cd00614">
    <property type="entry name" value="CGS_like"/>
    <property type="match status" value="1"/>
</dbReference>
<reference evidence="5" key="1">
    <citation type="submission" date="2021-02" db="EMBL/GenBank/DDBJ databases">
        <authorList>
            <person name="Dougan E. K."/>
            <person name="Rhodes N."/>
            <person name="Thang M."/>
            <person name="Chan C."/>
        </authorList>
    </citation>
    <scope>NUCLEOTIDE SEQUENCE</scope>
</reference>